<evidence type="ECO:0000313" key="2">
    <source>
        <dbReference type="Proteomes" id="UP000700596"/>
    </source>
</evidence>
<accession>A0A9P9EFV0</accession>
<reference evidence="1" key="1">
    <citation type="journal article" date="2021" name="Nat. Commun.">
        <title>Genetic determinants of endophytism in the Arabidopsis root mycobiome.</title>
        <authorList>
            <person name="Mesny F."/>
            <person name="Miyauchi S."/>
            <person name="Thiergart T."/>
            <person name="Pickel B."/>
            <person name="Atanasova L."/>
            <person name="Karlsson M."/>
            <person name="Huettel B."/>
            <person name="Barry K.W."/>
            <person name="Haridas S."/>
            <person name="Chen C."/>
            <person name="Bauer D."/>
            <person name="Andreopoulos W."/>
            <person name="Pangilinan J."/>
            <person name="LaButti K."/>
            <person name="Riley R."/>
            <person name="Lipzen A."/>
            <person name="Clum A."/>
            <person name="Drula E."/>
            <person name="Henrissat B."/>
            <person name="Kohler A."/>
            <person name="Grigoriev I.V."/>
            <person name="Martin F.M."/>
            <person name="Hacquard S."/>
        </authorList>
    </citation>
    <scope>NUCLEOTIDE SEQUENCE</scope>
    <source>
        <strain evidence="1">MPI-CAGE-CH-0243</strain>
    </source>
</reference>
<comment type="caution">
    <text evidence="1">The sequence shown here is derived from an EMBL/GenBank/DDBJ whole genome shotgun (WGS) entry which is preliminary data.</text>
</comment>
<proteinExistence type="predicted"/>
<dbReference type="Proteomes" id="UP000700596">
    <property type="component" value="Unassembled WGS sequence"/>
</dbReference>
<dbReference type="EMBL" id="JAGMWT010000001">
    <property type="protein sequence ID" value="KAH7138744.1"/>
    <property type="molecule type" value="Genomic_DNA"/>
</dbReference>
<evidence type="ECO:0000313" key="1">
    <source>
        <dbReference type="EMBL" id="KAH7138744.1"/>
    </source>
</evidence>
<keyword evidence="2" id="KW-1185">Reference proteome</keyword>
<gene>
    <name evidence="1" type="ORF">B0J11DRAFT_500943</name>
</gene>
<sequence>MQRQEIKHSSNNAAITNKQVQEAEKEYLFYSGLCQEDQREVMFQIKPEDQPKGHNINTFKFNTIYEFVQNLHMQRLSFTQLSRKGRVIDRLNAKRAFKEAQPKITHSDLKEIKEIINEQRADKKGNKKKDKVADLAEEIAKLVITTEDLVTLSRTEAFSAYLRDPKVYMNCLKRIMPHEPIDNSRNNSSYLTNKP</sequence>
<name>A0A9P9EFV0_9PLEO</name>
<organism evidence="1 2">
    <name type="scientific">Dendryphion nanum</name>
    <dbReference type="NCBI Taxonomy" id="256645"/>
    <lineage>
        <taxon>Eukaryota</taxon>
        <taxon>Fungi</taxon>
        <taxon>Dikarya</taxon>
        <taxon>Ascomycota</taxon>
        <taxon>Pezizomycotina</taxon>
        <taxon>Dothideomycetes</taxon>
        <taxon>Pleosporomycetidae</taxon>
        <taxon>Pleosporales</taxon>
        <taxon>Torulaceae</taxon>
        <taxon>Dendryphion</taxon>
    </lineage>
</organism>
<protein>
    <submittedName>
        <fullName evidence="1">Uncharacterized protein</fullName>
    </submittedName>
</protein>
<dbReference type="AlphaFoldDB" id="A0A9P9EFV0"/>